<comment type="caution">
    <text evidence="6">The sequence shown here is derived from an EMBL/GenBank/DDBJ whole genome shotgun (WGS) entry which is preliminary data.</text>
</comment>
<dbReference type="EMBL" id="JBHSMT010000013">
    <property type="protein sequence ID" value="MFC5474263.1"/>
    <property type="molecule type" value="Genomic_DNA"/>
</dbReference>
<keyword evidence="2" id="KW-0238">DNA-binding</keyword>
<sequence length="272" mass="29080">MEYALEKPQRNIQSIEVGGQLLLALLRNGGQMLLRDLAHEAGMPPGKAHPYLVSFGNLGLVQQDDVTGQYELGPLALQLGLASLRRLNPLKEAEADVKALAAKTGQGIFISIWGNLGPTVVRLEESNYPIHVSIRNGTVMSLANTATGQIFSAFMPLKLIEKMMLDDLPRLAGGASVTHETVKKFEQSLIDVRRRGLARVVGHPIPGVNALSAPVFDHNGNIVLAITAMGITGVFDPAWKGDMATALRACAGNISARLGYTSTAGKSDRLKP</sequence>
<keyword evidence="3" id="KW-0804">Transcription</keyword>
<evidence type="ECO:0000259" key="4">
    <source>
        <dbReference type="PROSITE" id="PS51077"/>
    </source>
</evidence>
<dbReference type="InterPro" id="IPR005471">
    <property type="entry name" value="Tscrpt_reg_IclR_N"/>
</dbReference>
<dbReference type="InterPro" id="IPR050707">
    <property type="entry name" value="HTH_MetabolicPath_Reg"/>
</dbReference>
<dbReference type="SUPFAM" id="SSF55781">
    <property type="entry name" value="GAF domain-like"/>
    <property type="match status" value="1"/>
</dbReference>
<dbReference type="Pfam" id="PF01614">
    <property type="entry name" value="IclR_C"/>
    <property type="match status" value="1"/>
</dbReference>
<evidence type="ECO:0000256" key="2">
    <source>
        <dbReference type="ARBA" id="ARBA00023125"/>
    </source>
</evidence>
<dbReference type="Pfam" id="PF09339">
    <property type="entry name" value="HTH_IclR"/>
    <property type="match status" value="1"/>
</dbReference>
<feature type="domain" description="HTH iclR-type" evidence="4">
    <location>
        <begin position="12"/>
        <end position="74"/>
    </location>
</feature>
<dbReference type="InterPro" id="IPR029016">
    <property type="entry name" value="GAF-like_dom_sf"/>
</dbReference>
<dbReference type="PROSITE" id="PS51077">
    <property type="entry name" value="HTH_ICLR"/>
    <property type="match status" value="1"/>
</dbReference>
<keyword evidence="7" id="KW-1185">Reference proteome</keyword>
<dbReference type="InterPro" id="IPR014757">
    <property type="entry name" value="Tscrpt_reg_IclR_C"/>
</dbReference>
<dbReference type="PROSITE" id="PS51078">
    <property type="entry name" value="ICLR_ED"/>
    <property type="match status" value="1"/>
</dbReference>
<dbReference type="InterPro" id="IPR036390">
    <property type="entry name" value="WH_DNA-bd_sf"/>
</dbReference>
<evidence type="ECO:0000256" key="3">
    <source>
        <dbReference type="ARBA" id="ARBA00023163"/>
    </source>
</evidence>
<proteinExistence type="predicted"/>
<dbReference type="SMART" id="SM00346">
    <property type="entry name" value="HTH_ICLR"/>
    <property type="match status" value="1"/>
</dbReference>
<dbReference type="PANTHER" id="PTHR30136">
    <property type="entry name" value="HELIX-TURN-HELIX TRANSCRIPTIONAL REGULATOR, ICLR FAMILY"/>
    <property type="match status" value="1"/>
</dbReference>
<dbReference type="RefSeq" id="WP_378997334.1">
    <property type="nucleotide sequence ID" value="NZ_JBHSMT010000013.1"/>
</dbReference>
<feature type="domain" description="IclR-ED" evidence="5">
    <location>
        <begin position="75"/>
        <end position="260"/>
    </location>
</feature>
<protein>
    <submittedName>
        <fullName evidence="6">IclR family transcriptional regulator</fullName>
    </submittedName>
</protein>
<evidence type="ECO:0000259" key="5">
    <source>
        <dbReference type="PROSITE" id="PS51078"/>
    </source>
</evidence>
<dbReference type="Gene3D" id="1.10.10.10">
    <property type="entry name" value="Winged helix-like DNA-binding domain superfamily/Winged helix DNA-binding domain"/>
    <property type="match status" value="1"/>
</dbReference>
<reference evidence="7" key="1">
    <citation type="journal article" date="2019" name="Int. J. Syst. Evol. Microbiol.">
        <title>The Global Catalogue of Microorganisms (GCM) 10K type strain sequencing project: providing services to taxonomists for standard genome sequencing and annotation.</title>
        <authorList>
            <consortium name="The Broad Institute Genomics Platform"/>
            <consortium name="The Broad Institute Genome Sequencing Center for Infectious Disease"/>
            <person name="Wu L."/>
            <person name="Ma J."/>
        </authorList>
    </citation>
    <scope>NUCLEOTIDE SEQUENCE [LARGE SCALE GENOMIC DNA]</scope>
    <source>
        <strain evidence="7">JCM 17066</strain>
    </source>
</reference>
<keyword evidence="1" id="KW-0805">Transcription regulation</keyword>
<dbReference type="PANTHER" id="PTHR30136:SF8">
    <property type="entry name" value="TRANSCRIPTIONAL REGULATORY PROTEIN"/>
    <property type="match status" value="1"/>
</dbReference>
<accession>A0ABW0MB53</accession>
<gene>
    <name evidence="6" type="ORF">ACFPM8_09860</name>
</gene>
<evidence type="ECO:0000313" key="6">
    <source>
        <dbReference type="EMBL" id="MFC5474263.1"/>
    </source>
</evidence>
<dbReference type="Gene3D" id="3.30.450.40">
    <property type="match status" value="1"/>
</dbReference>
<dbReference type="SUPFAM" id="SSF46785">
    <property type="entry name" value="Winged helix' DNA-binding domain"/>
    <property type="match status" value="1"/>
</dbReference>
<name>A0ABW0MB53_9BURK</name>
<dbReference type="InterPro" id="IPR036388">
    <property type="entry name" value="WH-like_DNA-bd_sf"/>
</dbReference>
<dbReference type="Proteomes" id="UP001596045">
    <property type="component" value="Unassembled WGS sequence"/>
</dbReference>
<organism evidence="6 7">
    <name type="scientific">Paraherbaspirillum soli</name>
    <dbReference type="NCBI Taxonomy" id="631222"/>
    <lineage>
        <taxon>Bacteria</taxon>
        <taxon>Pseudomonadati</taxon>
        <taxon>Pseudomonadota</taxon>
        <taxon>Betaproteobacteria</taxon>
        <taxon>Burkholderiales</taxon>
        <taxon>Oxalobacteraceae</taxon>
        <taxon>Paraherbaspirillum</taxon>
    </lineage>
</organism>
<evidence type="ECO:0000256" key="1">
    <source>
        <dbReference type="ARBA" id="ARBA00023015"/>
    </source>
</evidence>
<evidence type="ECO:0000313" key="7">
    <source>
        <dbReference type="Proteomes" id="UP001596045"/>
    </source>
</evidence>